<dbReference type="InterPro" id="IPR050838">
    <property type="entry name" value="Ketopantoate_reductase"/>
</dbReference>
<evidence type="ECO:0000256" key="1">
    <source>
        <dbReference type="ARBA" id="ARBA00004994"/>
    </source>
</evidence>
<evidence type="ECO:0000256" key="3">
    <source>
        <dbReference type="ARBA" id="ARBA00013014"/>
    </source>
</evidence>
<proteinExistence type="inferred from homology"/>
<feature type="domain" description="Ketopantoate reductase N-terminal" evidence="11">
    <location>
        <begin position="6"/>
        <end position="157"/>
    </location>
</feature>
<dbReference type="GO" id="GO:0015940">
    <property type="term" value="P:pantothenate biosynthetic process"/>
    <property type="evidence" value="ECO:0007669"/>
    <property type="project" value="UniProtKB-UniPathway"/>
</dbReference>
<evidence type="ECO:0000256" key="10">
    <source>
        <dbReference type="RuleBase" id="RU362068"/>
    </source>
</evidence>
<dbReference type="InterPro" id="IPR003710">
    <property type="entry name" value="ApbA"/>
</dbReference>
<evidence type="ECO:0000256" key="7">
    <source>
        <dbReference type="ARBA" id="ARBA00023002"/>
    </source>
</evidence>
<dbReference type="PANTHER" id="PTHR43765:SF2">
    <property type="entry name" value="2-DEHYDROPANTOATE 2-REDUCTASE"/>
    <property type="match status" value="1"/>
</dbReference>
<evidence type="ECO:0000256" key="6">
    <source>
        <dbReference type="ARBA" id="ARBA00022857"/>
    </source>
</evidence>
<comment type="catalytic activity">
    <reaction evidence="9 10">
        <text>(R)-pantoate + NADP(+) = 2-dehydropantoate + NADPH + H(+)</text>
        <dbReference type="Rhea" id="RHEA:16233"/>
        <dbReference type="ChEBI" id="CHEBI:11561"/>
        <dbReference type="ChEBI" id="CHEBI:15378"/>
        <dbReference type="ChEBI" id="CHEBI:15980"/>
        <dbReference type="ChEBI" id="CHEBI:57783"/>
        <dbReference type="ChEBI" id="CHEBI:58349"/>
        <dbReference type="EC" id="1.1.1.169"/>
    </reaction>
</comment>
<dbReference type="SUPFAM" id="SSF48179">
    <property type="entry name" value="6-phosphogluconate dehydrogenase C-terminal domain-like"/>
    <property type="match status" value="1"/>
</dbReference>
<name>A0A1A8TD98_9GAMM</name>
<dbReference type="NCBIfam" id="TIGR00745">
    <property type="entry name" value="apbA_panE"/>
    <property type="match status" value="1"/>
</dbReference>
<evidence type="ECO:0000256" key="4">
    <source>
        <dbReference type="ARBA" id="ARBA00019465"/>
    </source>
</evidence>
<dbReference type="SUPFAM" id="SSF51735">
    <property type="entry name" value="NAD(P)-binding Rossmann-fold domains"/>
    <property type="match status" value="1"/>
</dbReference>
<evidence type="ECO:0000256" key="9">
    <source>
        <dbReference type="ARBA" id="ARBA00048793"/>
    </source>
</evidence>
<keyword evidence="5 10" id="KW-0566">Pantothenate biosynthesis</keyword>
<dbReference type="InterPro" id="IPR036291">
    <property type="entry name" value="NAD(P)-bd_dom_sf"/>
</dbReference>
<dbReference type="GO" id="GO:0008677">
    <property type="term" value="F:2-dehydropantoate 2-reductase activity"/>
    <property type="evidence" value="ECO:0007669"/>
    <property type="project" value="UniProtKB-EC"/>
</dbReference>
<dbReference type="OrthoDB" id="6530772at2"/>
<dbReference type="GO" id="GO:0005737">
    <property type="term" value="C:cytoplasm"/>
    <property type="evidence" value="ECO:0007669"/>
    <property type="project" value="TreeGrafter"/>
</dbReference>
<keyword evidence="6 10" id="KW-0521">NADP</keyword>
<sequence>MKTTPWLVVGAGAIGMLVTCKLKRLDQTVHLVYRSEKTGNAITLDDQVDPEHPNGKIVDYKIKSFSPDNLTKQYDKVIFCTKAFDLVSAYQQVQDHLTDDADICCLCNGMGAQQELAAQIKSTQTLWAGTTSEGALKLSSNKVKHTGKGDTFFGLWDQQTDKKSFHLEELSAANIHQRLLEKLAINAVINPITALFSIQNGDVLNDEYSPLLKATIKELSDFFTDPKFEYYQHSQHLTHTNMTNRVTTVAKLTHLNRSSMHEDIRLNRPTENDYISGYLATTSNHSLPIQEMLYQAINNPEQREETKKKLLSIT</sequence>
<comment type="function">
    <text evidence="10">Catalyzes the NADPH-dependent reduction of ketopantoate into pantoic acid.</text>
</comment>
<evidence type="ECO:0000313" key="14">
    <source>
        <dbReference type="Proteomes" id="UP000092544"/>
    </source>
</evidence>
<evidence type="ECO:0000256" key="5">
    <source>
        <dbReference type="ARBA" id="ARBA00022655"/>
    </source>
</evidence>
<dbReference type="Gene3D" id="1.10.1040.10">
    <property type="entry name" value="N-(1-d-carboxylethyl)-l-norvaline Dehydrogenase, domain 2"/>
    <property type="match status" value="1"/>
</dbReference>
<evidence type="ECO:0000259" key="11">
    <source>
        <dbReference type="Pfam" id="PF02558"/>
    </source>
</evidence>
<dbReference type="Proteomes" id="UP000092544">
    <property type="component" value="Unassembled WGS sequence"/>
</dbReference>
<dbReference type="EMBL" id="FLOB01000003">
    <property type="protein sequence ID" value="SBS29704.1"/>
    <property type="molecule type" value="Genomic_DNA"/>
</dbReference>
<accession>A0A1A8TD98</accession>
<evidence type="ECO:0000256" key="2">
    <source>
        <dbReference type="ARBA" id="ARBA00007870"/>
    </source>
</evidence>
<dbReference type="STRING" id="1792290.MSP8886_01580"/>
<dbReference type="EC" id="1.1.1.169" evidence="3 10"/>
<dbReference type="PANTHER" id="PTHR43765">
    <property type="entry name" value="2-DEHYDROPANTOATE 2-REDUCTASE-RELATED"/>
    <property type="match status" value="1"/>
</dbReference>
<comment type="similarity">
    <text evidence="2 10">Belongs to the ketopantoate reductase family.</text>
</comment>
<gene>
    <name evidence="13" type="primary">panE</name>
    <name evidence="13" type="ORF">MSP8886_01580</name>
</gene>
<keyword evidence="7 10" id="KW-0560">Oxidoreductase</keyword>
<protein>
    <recommendedName>
        <fullName evidence="4 10">2-dehydropantoate 2-reductase</fullName>
        <ecNumber evidence="3 10">1.1.1.169</ecNumber>
    </recommendedName>
    <alternativeName>
        <fullName evidence="8 10">Ketopantoate reductase</fullName>
    </alternativeName>
</protein>
<evidence type="ECO:0000256" key="8">
    <source>
        <dbReference type="ARBA" id="ARBA00032024"/>
    </source>
</evidence>
<keyword evidence="14" id="KW-1185">Reference proteome</keyword>
<dbReference type="InterPro" id="IPR013328">
    <property type="entry name" value="6PGD_dom2"/>
</dbReference>
<dbReference type="InterPro" id="IPR013752">
    <property type="entry name" value="KPA_reductase"/>
</dbReference>
<comment type="pathway">
    <text evidence="1 10">Cofactor biosynthesis; (R)-pantothenate biosynthesis; (R)-pantoate from 3-methyl-2-oxobutanoate: step 2/2.</text>
</comment>
<dbReference type="AlphaFoldDB" id="A0A1A8TD98"/>
<dbReference type="InterPro" id="IPR013332">
    <property type="entry name" value="KPR_N"/>
</dbReference>
<dbReference type="GO" id="GO:0050661">
    <property type="term" value="F:NADP binding"/>
    <property type="evidence" value="ECO:0007669"/>
    <property type="project" value="TreeGrafter"/>
</dbReference>
<dbReference type="InterPro" id="IPR008927">
    <property type="entry name" value="6-PGluconate_DH-like_C_sf"/>
</dbReference>
<evidence type="ECO:0000313" key="13">
    <source>
        <dbReference type="EMBL" id="SBS29704.1"/>
    </source>
</evidence>
<dbReference type="Pfam" id="PF02558">
    <property type="entry name" value="ApbA"/>
    <property type="match status" value="1"/>
</dbReference>
<reference evidence="13 14" key="1">
    <citation type="submission" date="2016-06" db="EMBL/GenBank/DDBJ databases">
        <authorList>
            <person name="Kjaerup R.B."/>
            <person name="Dalgaard T.S."/>
            <person name="Juul-Madsen H.R."/>
        </authorList>
    </citation>
    <scope>NUCLEOTIDE SEQUENCE [LARGE SCALE GENOMIC DNA]</scope>
    <source>
        <strain evidence="13 14">CECT 8886</strain>
    </source>
</reference>
<dbReference type="Gene3D" id="3.40.50.720">
    <property type="entry name" value="NAD(P)-binding Rossmann-like Domain"/>
    <property type="match status" value="1"/>
</dbReference>
<organism evidence="13 14">
    <name type="scientific">Marinomonas spartinae</name>
    <dbReference type="NCBI Taxonomy" id="1792290"/>
    <lineage>
        <taxon>Bacteria</taxon>
        <taxon>Pseudomonadati</taxon>
        <taxon>Pseudomonadota</taxon>
        <taxon>Gammaproteobacteria</taxon>
        <taxon>Oceanospirillales</taxon>
        <taxon>Oceanospirillaceae</taxon>
        <taxon>Marinomonas</taxon>
    </lineage>
</organism>
<feature type="domain" description="Ketopantoate reductase C-terminal" evidence="12">
    <location>
        <begin position="174"/>
        <end position="299"/>
    </location>
</feature>
<dbReference type="Pfam" id="PF08546">
    <property type="entry name" value="ApbA_C"/>
    <property type="match status" value="1"/>
</dbReference>
<dbReference type="UniPathway" id="UPA00028">
    <property type="reaction ID" value="UER00004"/>
</dbReference>
<dbReference type="RefSeq" id="WP_067014643.1">
    <property type="nucleotide sequence ID" value="NZ_FLOB01000003.1"/>
</dbReference>
<evidence type="ECO:0000259" key="12">
    <source>
        <dbReference type="Pfam" id="PF08546"/>
    </source>
</evidence>